<keyword evidence="1" id="KW-0812">Transmembrane</keyword>
<feature type="transmembrane region" description="Helical" evidence="1">
    <location>
        <begin position="106"/>
        <end position="128"/>
    </location>
</feature>
<proteinExistence type="predicted"/>
<name>A0A1R4K146_9ACTN</name>
<feature type="transmembrane region" description="Helical" evidence="1">
    <location>
        <begin position="65"/>
        <end position="85"/>
    </location>
</feature>
<dbReference type="EMBL" id="FUKQ01000040">
    <property type="protein sequence ID" value="SJN38037.1"/>
    <property type="molecule type" value="Genomic_DNA"/>
</dbReference>
<evidence type="ECO:0000256" key="1">
    <source>
        <dbReference type="SAM" id="Phobius"/>
    </source>
</evidence>
<dbReference type="AlphaFoldDB" id="A0A1R4K146"/>
<gene>
    <name evidence="2" type="ORF">FM114_10775</name>
</gene>
<organism evidence="2 3">
    <name type="scientific">Luteococcus japonicus LSP_Lj1</name>
    <dbReference type="NCBI Taxonomy" id="1255658"/>
    <lineage>
        <taxon>Bacteria</taxon>
        <taxon>Bacillati</taxon>
        <taxon>Actinomycetota</taxon>
        <taxon>Actinomycetes</taxon>
        <taxon>Propionibacteriales</taxon>
        <taxon>Propionibacteriaceae</taxon>
        <taxon>Luteococcus</taxon>
    </lineage>
</organism>
<reference evidence="2 3" key="1">
    <citation type="submission" date="2017-02" db="EMBL/GenBank/DDBJ databases">
        <authorList>
            <person name="Peterson S.W."/>
        </authorList>
    </citation>
    <scope>NUCLEOTIDE SEQUENCE [LARGE SCALE GENOMIC DNA]</scope>
    <source>
        <strain evidence="2 3">LSP_Lj1</strain>
    </source>
</reference>
<keyword evidence="1" id="KW-0472">Membrane</keyword>
<sequence length="148" mass="17099">MDLGSDLHDLRERDDQWPRERWAWRARVRANPLAYFWYRLGVALVGALMMVGAALTGWLPGPGGIPLFMLGLVVWSSEFTWAHRVMLWFRRAFDWFLGWPDRTRHLFYVGCLVAAICTWYGLAVWHGIPSWMPAGAAAQLDRLPGIER</sequence>
<keyword evidence="1" id="KW-1133">Transmembrane helix</keyword>
<dbReference type="Proteomes" id="UP000188342">
    <property type="component" value="Unassembled WGS sequence"/>
</dbReference>
<accession>A0A1R4K146</accession>
<keyword evidence="3" id="KW-1185">Reference proteome</keyword>
<dbReference type="STRING" id="1255658.FM114_10775"/>
<feature type="transmembrane region" description="Helical" evidence="1">
    <location>
        <begin position="36"/>
        <end position="59"/>
    </location>
</feature>
<dbReference type="InterPro" id="IPR019099">
    <property type="entry name" value="Uncharacterised_PGPGW_TM"/>
</dbReference>
<evidence type="ECO:0000313" key="2">
    <source>
        <dbReference type="EMBL" id="SJN38037.1"/>
    </source>
</evidence>
<dbReference type="Pfam" id="PF09656">
    <property type="entry name" value="PGPGW"/>
    <property type="match status" value="1"/>
</dbReference>
<evidence type="ECO:0008006" key="4">
    <source>
        <dbReference type="Google" id="ProtNLM"/>
    </source>
</evidence>
<evidence type="ECO:0000313" key="3">
    <source>
        <dbReference type="Proteomes" id="UP000188342"/>
    </source>
</evidence>
<protein>
    <recommendedName>
        <fullName evidence="4">TIGR02611 family protein</fullName>
    </recommendedName>
</protein>